<evidence type="ECO:0000313" key="1">
    <source>
        <dbReference type="EMBL" id="KAE8150269.1"/>
    </source>
</evidence>
<sequence length="84" mass="9546">MEWAVDPGPVSVSEGLGLSWQMHPPRLQNVPWSEEFRHLLPWSWIMKEHVVSTWVKHSWTRGNNARDGTRLGNTLGIVSAPCSN</sequence>
<organism evidence="1 2">
    <name type="scientific">Aspergillus avenaceus</name>
    <dbReference type="NCBI Taxonomy" id="36643"/>
    <lineage>
        <taxon>Eukaryota</taxon>
        <taxon>Fungi</taxon>
        <taxon>Dikarya</taxon>
        <taxon>Ascomycota</taxon>
        <taxon>Pezizomycotina</taxon>
        <taxon>Eurotiomycetes</taxon>
        <taxon>Eurotiomycetidae</taxon>
        <taxon>Eurotiales</taxon>
        <taxon>Aspergillaceae</taxon>
        <taxon>Aspergillus</taxon>
        <taxon>Aspergillus subgen. Circumdati</taxon>
    </lineage>
</organism>
<evidence type="ECO:0000313" key="2">
    <source>
        <dbReference type="Proteomes" id="UP000325780"/>
    </source>
</evidence>
<proteinExistence type="predicted"/>
<reference evidence="1 2" key="1">
    <citation type="submission" date="2019-04" db="EMBL/GenBank/DDBJ databases">
        <title>Friends and foes A comparative genomics study of 23 Aspergillus species from section Flavi.</title>
        <authorList>
            <consortium name="DOE Joint Genome Institute"/>
            <person name="Kjaerbolling I."/>
            <person name="Vesth T."/>
            <person name="Frisvad J.C."/>
            <person name="Nybo J.L."/>
            <person name="Theobald S."/>
            <person name="Kildgaard S."/>
            <person name="Isbrandt T."/>
            <person name="Kuo A."/>
            <person name="Sato A."/>
            <person name="Lyhne E.K."/>
            <person name="Kogle M.E."/>
            <person name="Wiebenga A."/>
            <person name="Kun R.S."/>
            <person name="Lubbers R.J."/>
            <person name="Makela M.R."/>
            <person name="Barry K."/>
            <person name="Chovatia M."/>
            <person name="Clum A."/>
            <person name="Daum C."/>
            <person name="Haridas S."/>
            <person name="He G."/>
            <person name="LaButti K."/>
            <person name="Lipzen A."/>
            <person name="Mondo S."/>
            <person name="Riley R."/>
            <person name="Salamov A."/>
            <person name="Simmons B.A."/>
            <person name="Magnuson J.K."/>
            <person name="Henrissat B."/>
            <person name="Mortensen U.H."/>
            <person name="Larsen T.O."/>
            <person name="Devries R.P."/>
            <person name="Grigoriev I.V."/>
            <person name="Machida M."/>
            <person name="Baker S.E."/>
            <person name="Andersen M.R."/>
        </authorList>
    </citation>
    <scope>NUCLEOTIDE SEQUENCE [LARGE SCALE GENOMIC DNA]</scope>
    <source>
        <strain evidence="1 2">IBT 18842</strain>
    </source>
</reference>
<accession>A0A5N6TW10</accession>
<name>A0A5N6TW10_ASPAV</name>
<dbReference type="OrthoDB" id="10587746at2759"/>
<protein>
    <submittedName>
        <fullName evidence="1">Uncharacterized protein</fullName>
    </submittedName>
</protein>
<dbReference type="AlphaFoldDB" id="A0A5N6TW10"/>
<dbReference type="EMBL" id="ML742098">
    <property type="protein sequence ID" value="KAE8150269.1"/>
    <property type="molecule type" value="Genomic_DNA"/>
</dbReference>
<keyword evidence="2" id="KW-1185">Reference proteome</keyword>
<dbReference type="Proteomes" id="UP000325780">
    <property type="component" value="Unassembled WGS sequence"/>
</dbReference>
<gene>
    <name evidence="1" type="ORF">BDV25DRAFT_139982</name>
</gene>